<reference evidence="1 2" key="1">
    <citation type="journal article" date="2022" name="New Phytol.">
        <title>Ecological generalism drives hyperdiversity of secondary metabolite gene clusters in xylarialean endophytes.</title>
        <authorList>
            <person name="Franco M.E.E."/>
            <person name="Wisecaver J.H."/>
            <person name="Arnold A.E."/>
            <person name="Ju Y.M."/>
            <person name="Slot J.C."/>
            <person name="Ahrendt S."/>
            <person name="Moore L.P."/>
            <person name="Eastman K.E."/>
            <person name="Scott K."/>
            <person name="Konkel Z."/>
            <person name="Mondo S.J."/>
            <person name="Kuo A."/>
            <person name="Hayes R.D."/>
            <person name="Haridas S."/>
            <person name="Andreopoulos B."/>
            <person name="Riley R."/>
            <person name="LaButti K."/>
            <person name="Pangilinan J."/>
            <person name="Lipzen A."/>
            <person name="Amirebrahimi M."/>
            <person name="Yan J."/>
            <person name="Adam C."/>
            <person name="Keymanesh K."/>
            <person name="Ng V."/>
            <person name="Louie K."/>
            <person name="Northen T."/>
            <person name="Drula E."/>
            <person name="Henrissat B."/>
            <person name="Hsieh H.M."/>
            <person name="Youens-Clark K."/>
            <person name="Lutzoni F."/>
            <person name="Miadlikowska J."/>
            <person name="Eastwood D.C."/>
            <person name="Hamelin R.C."/>
            <person name="Grigoriev I.V."/>
            <person name="U'Ren J.M."/>
        </authorList>
    </citation>
    <scope>NUCLEOTIDE SEQUENCE [LARGE SCALE GENOMIC DNA]</scope>
    <source>
        <strain evidence="1 2">ER1909</strain>
    </source>
</reference>
<name>A0ACC0CP06_9PEZI</name>
<sequence length="284" mass="30185">MVAFRYSVLAALALRVVSVLAAEGDPLADDAGSPPEVELNAEVVATFPEADDIFGVKLVNGRPTKAVIDVTNNEDEPILVAFMGGQLLNPKSIADMQADPMGAVVRNLTTVRYEAQVPAGEKASLPYSFVLDMQPQDVRLQLVAVVSNAANQIFQVGVYDQTVSVVEAPTSFFDPQIIFLYLFLTAAFGATCYFVYKTYIEALFPQTKRTGGGVKGTKKTRVTLPAGEPLSGGEGSATGTDKGSATGTDKGYDESWIPSDHINRPAARRVKSGASTKSKAKTAE</sequence>
<keyword evidence="2" id="KW-1185">Reference proteome</keyword>
<evidence type="ECO:0000313" key="1">
    <source>
        <dbReference type="EMBL" id="KAI6082164.1"/>
    </source>
</evidence>
<accession>A0ACC0CP06</accession>
<proteinExistence type="predicted"/>
<gene>
    <name evidence="1" type="ORF">F4821DRAFT_247777</name>
</gene>
<dbReference type="Proteomes" id="UP001497680">
    <property type="component" value="Unassembled WGS sequence"/>
</dbReference>
<organism evidence="1 2">
    <name type="scientific">Hypoxylon rubiginosum</name>
    <dbReference type="NCBI Taxonomy" id="110542"/>
    <lineage>
        <taxon>Eukaryota</taxon>
        <taxon>Fungi</taxon>
        <taxon>Dikarya</taxon>
        <taxon>Ascomycota</taxon>
        <taxon>Pezizomycotina</taxon>
        <taxon>Sordariomycetes</taxon>
        <taxon>Xylariomycetidae</taxon>
        <taxon>Xylariales</taxon>
        <taxon>Hypoxylaceae</taxon>
        <taxon>Hypoxylon</taxon>
    </lineage>
</organism>
<dbReference type="EMBL" id="MU394377">
    <property type="protein sequence ID" value="KAI6082164.1"/>
    <property type="molecule type" value="Genomic_DNA"/>
</dbReference>
<comment type="caution">
    <text evidence="1">The sequence shown here is derived from an EMBL/GenBank/DDBJ whole genome shotgun (WGS) entry which is preliminary data.</text>
</comment>
<protein>
    <submittedName>
        <fullName evidence="1">Uncharacterized protein</fullName>
    </submittedName>
</protein>
<evidence type="ECO:0000313" key="2">
    <source>
        <dbReference type="Proteomes" id="UP001497680"/>
    </source>
</evidence>